<keyword evidence="2 3" id="KW-0802">TPR repeat</keyword>
<keyword evidence="4" id="KW-0808">Transferase</keyword>
<dbReference type="PIRSF" id="PIRSF000422">
    <property type="entry name" value="N-terminal-AcTrfase-A_aux_su"/>
    <property type="match status" value="1"/>
</dbReference>
<evidence type="ECO:0000256" key="3">
    <source>
        <dbReference type="PROSITE-ProRule" id="PRU00339"/>
    </source>
</evidence>
<dbReference type="InterPro" id="IPR021183">
    <property type="entry name" value="NatA_aux_su"/>
</dbReference>
<keyword evidence="5" id="KW-1185">Reference proteome</keyword>
<gene>
    <name evidence="4" type="ORF">ASCRUDRAFT_18997</name>
</gene>
<dbReference type="FunCoup" id="A0A1D2VB61">
    <property type="interactions" value="1081"/>
</dbReference>
<feature type="non-terminal residue" evidence="4">
    <location>
        <position position="1"/>
    </location>
</feature>
<dbReference type="GO" id="GO:0043022">
    <property type="term" value="F:ribosome binding"/>
    <property type="evidence" value="ECO:0007669"/>
    <property type="project" value="EnsemblFungi"/>
</dbReference>
<dbReference type="EMBL" id="KV454489">
    <property type="protein sequence ID" value="ODV58856.1"/>
    <property type="molecule type" value="Genomic_DNA"/>
</dbReference>
<reference evidence="5" key="1">
    <citation type="submission" date="2016-05" db="EMBL/GenBank/DDBJ databases">
        <title>Comparative genomics of biotechnologically important yeasts.</title>
        <authorList>
            <consortium name="DOE Joint Genome Institute"/>
            <person name="Riley R."/>
            <person name="Haridas S."/>
            <person name="Wolfe K.H."/>
            <person name="Lopes M.R."/>
            <person name="Hittinger C.T."/>
            <person name="Goker M."/>
            <person name="Salamov A."/>
            <person name="Wisecaver J."/>
            <person name="Long T.M."/>
            <person name="Aerts A.L."/>
            <person name="Barry K."/>
            <person name="Choi C."/>
            <person name="Clum A."/>
            <person name="Coughlan A.Y."/>
            <person name="Deshpande S."/>
            <person name="Douglass A.P."/>
            <person name="Hanson S.J."/>
            <person name="Klenk H.-P."/>
            <person name="Labutti K."/>
            <person name="Lapidus A."/>
            <person name="Lindquist E."/>
            <person name="Lipzen A."/>
            <person name="Meier-Kolthoff J.P."/>
            <person name="Ohm R.A."/>
            <person name="Otillar R.P."/>
            <person name="Pangilinan J."/>
            <person name="Peng Y."/>
            <person name="Rokas A."/>
            <person name="Rosa C.A."/>
            <person name="Scheuner C."/>
            <person name="Sibirny A.A."/>
            <person name="Slot J.C."/>
            <person name="Stielow J.B."/>
            <person name="Sun H."/>
            <person name="Kurtzman C.P."/>
            <person name="Blackwell M."/>
            <person name="Grigoriev I.V."/>
            <person name="Jeffries T.W."/>
        </authorList>
    </citation>
    <scope>NUCLEOTIDE SEQUENCE [LARGE SCALE GENOMIC DNA]</scope>
    <source>
        <strain evidence="5">DSM 1968</strain>
    </source>
</reference>
<evidence type="ECO:0000313" key="5">
    <source>
        <dbReference type="Proteomes" id="UP000095038"/>
    </source>
</evidence>
<protein>
    <submittedName>
        <fullName evidence="4">N-terminal acetyltransferase A, auxiliary subunit</fullName>
    </submittedName>
</protein>
<dbReference type="PROSITE" id="PS50005">
    <property type="entry name" value="TPR"/>
    <property type="match status" value="1"/>
</dbReference>
<accession>A0A1D2VB61</accession>
<dbReference type="InParanoid" id="A0A1D2VB61"/>
<dbReference type="InterPro" id="IPR019734">
    <property type="entry name" value="TPR_rpt"/>
</dbReference>
<dbReference type="Pfam" id="PF12569">
    <property type="entry name" value="NatA_aux_su"/>
    <property type="match status" value="2"/>
</dbReference>
<dbReference type="OrthoDB" id="10263032at2759"/>
<dbReference type="InterPro" id="IPR011990">
    <property type="entry name" value="TPR-like_helical_dom_sf"/>
</dbReference>
<dbReference type="Gene3D" id="1.25.40.1040">
    <property type="match status" value="1"/>
</dbReference>
<feature type="non-terminal residue" evidence="4">
    <location>
        <position position="767"/>
    </location>
</feature>
<dbReference type="GO" id="GO:0004596">
    <property type="term" value="F:protein-N-terminal amino-acid acetyltransferase activity"/>
    <property type="evidence" value="ECO:0007669"/>
    <property type="project" value="EnsemblFungi"/>
</dbReference>
<sequence>LFNTREDSAFKEALKLYESKQYKKSLKILDQVLKKNSNHIESVCLKGLVLDQHSKARLEGNNANNSGATATSNANNNISFQEYNQNISDAKNYIERAIEKNALKNNPIVYHIIAIYYKQNLDYANAAKFYQLAVDNEAVNKNIPNDLSLCLSQLRDYPNLVKAKDLVLNNAPGYRANWTALSIAYHLNGDYNNAFKRLTQFEALAKGKISDAEKYEHSDCLLYKNSIIYESGNIKKALDDLEVIKPSIKDFLTWFQFKAKYFLLLKDYKNAAIAYRTLLKRNPDNISYYYNLEVALKFPSVKNPEKKLALRLKLYDKLSKFYPKSDPPKFIPLTFLNSENPLFKIKCQDYILEKLSRGVPSTFNNLKSIYKNEKKSKVIESIVLQFLKDLLSPSTKIKDPTVTAWTYYYLAQHYLYLNDTENAKNYIDKAIEHSPTLVELYLMKARIVKRTGDFLEASKIMNECRLMDLQDRFVNCKTAKYYLRANLVDEAIKTASIFTINSKYPNGLQDLYVMQSSWYIVEEGEAYFRIYNQKLKEFQKFITNHEKKEFIEKILNSTISIREYTKEELKERDALLKSIKEKLSEIKKAKGLSMKRFDAVIKIFNTYYNDQYDFHTYSMRKGTPLSYIEMVKYEDTIYKSGVFQRAIKGISDLYFEINYELKFKKQFENAEKIEKIEDINSILSIESDSELTFLKALKILLIENDQDPFGNQLISCSNPIEELNQKLEPLLKQGPNLLFTLKLLFRIYFNQNKFLLCFKSIKTIDQL</sequence>
<dbReference type="SMART" id="SM00028">
    <property type="entry name" value="TPR"/>
    <property type="match status" value="4"/>
</dbReference>
<dbReference type="PANTHER" id="PTHR22767">
    <property type="entry name" value="N-TERMINAL ACETYLTRANSFERASE-RELATED"/>
    <property type="match status" value="1"/>
</dbReference>
<feature type="repeat" description="TPR" evidence="3">
    <location>
        <begin position="404"/>
        <end position="437"/>
    </location>
</feature>
<name>A0A1D2VB61_9ASCO</name>
<evidence type="ECO:0000256" key="1">
    <source>
        <dbReference type="ARBA" id="ARBA00022737"/>
    </source>
</evidence>
<dbReference type="RefSeq" id="XP_020045163.1">
    <property type="nucleotide sequence ID" value="XM_020189565.1"/>
</dbReference>
<keyword evidence="1" id="KW-0677">Repeat</keyword>
<evidence type="ECO:0000313" key="4">
    <source>
        <dbReference type="EMBL" id="ODV58856.1"/>
    </source>
</evidence>
<dbReference type="PANTHER" id="PTHR22767:SF2">
    <property type="entry name" value="N(ALPHA)-ACETYLTRANSFERASE 15_16, ISOFORM A"/>
    <property type="match status" value="1"/>
</dbReference>
<dbReference type="Gene3D" id="1.25.40.1010">
    <property type="match status" value="2"/>
</dbReference>
<organism evidence="4 5">
    <name type="scientific">Ascoidea rubescens DSM 1968</name>
    <dbReference type="NCBI Taxonomy" id="1344418"/>
    <lineage>
        <taxon>Eukaryota</taxon>
        <taxon>Fungi</taxon>
        <taxon>Dikarya</taxon>
        <taxon>Ascomycota</taxon>
        <taxon>Saccharomycotina</taxon>
        <taxon>Saccharomycetes</taxon>
        <taxon>Ascoideaceae</taxon>
        <taxon>Ascoidea</taxon>
    </lineage>
</organism>
<evidence type="ECO:0000256" key="2">
    <source>
        <dbReference type="ARBA" id="ARBA00022803"/>
    </source>
</evidence>
<dbReference type="AlphaFoldDB" id="A0A1D2VB61"/>
<dbReference type="SUPFAM" id="SSF48452">
    <property type="entry name" value="TPR-like"/>
    <property type="match status" value="2"/>
</dbReference>
<proteinExistence type="predicted"/>
<dbReference type="GeneID" id="30963201"/>
<dbReference type="STRING" id="1344418.A0A1D2VB61"/>
<dbReference type="Proteomes" id="UP000095038">
    <property type="component" value="Unassembled WGS sequence"/>
</dbReference>
<dbReference type="GO" id="GO:0031415">
    <property type="term" value="C:NatA complex"/>
    <property type="evidence" value="ECO:0007669"/>
    <property type="project" value="EnsemblFungi"/>
</dbReference>